<keyword evidence="4" id="KW-1185">Reference proteome</keyword>
<dbReference type="Proteomes" id="UP000187209">
    <property type="component" value="Unassembled WGS sequence"/>
</dbReference>
<feature type="region of interest" description="Disordered" evidence="2">
    <location>
        <begin position="477"/>
        <end position="509"/>
    </location>
</feature>
<feature type="region of interest" description="Disordered" evidence="2">
    <location>
        <begin position="97"/>
        <end position="117"/>
    </location>
</feature>
<reference evidence="3 4" key="1">
    <citation type="submission" date="2016-11" db="EMBL/GenBank/DDBJ databases">
        <title>The macronuclear genome of Stentor coeruleus: a giant cell with tiny introns.</title>
        <authorList>
            <person name="Slabodnick M."/>
            <person name="Ruby J.G."/>
            <person name="Reiff S.B."/>
            <person name="Swart E.C."/>
            <person name="Gosai S."/>
            <person name="Prabakaran S."/>
            <person name="Witkowska E."/>
            <person name="Larue G.E."/>
            <person name="Fisher S."/>
            <person name="Freeman R.M."/>
            <person name="Gunawardena J."/>
            <person name="Chu W."/>
            <person name="Stover N.A."/>
            <person name="Gregory B.D."/>
            <person name="Nowacki M."/>
            <person name="Derisi J."/>
            <person name="Roy S.W."/>
            <person name="Marshall W.F."/>
            <person name="Sood P."/>
        </authorList>
    </citation>
    <scope>NUCLEOTIDE SEQUENCE [LARGE SCALE GENOMIC DNA]</scope>
    <source>
        <strain evidence="3">WM001</strain>
    </source>
</reference>
<feature type="compositionally biased region" description="Polar residues" evidence="2">
    <location>
        <begin position="106"/>
        <end position="117"/>
    </location>
</feature>
<evidence type="ECO:0000313" key="4">
    <source>
        <dbReference type="Proteomes" id="UP000187209"/>
    </source>
</evidence>
<evidence type="ECO:0000256" key="2">
    <source>
        <dbReference type="SAM" id="MobiDB-lite"/>
    </source>
</evidence>
<gene>
    <name evidence="3" type="ORF">SteCoe_22177</name>
</gene>
<feature type="coiled-coil region" evidence="1">
    <location>
        <begin position="196"/>
        <end position="232"/>
    </location>
</feature>
<accession>A0A1R2BN38</accession>
<organism evidence="3 4">
    <name type="scientific">Stentor coeruleus</name>
    <dbReference type="NCBI Taxonomy" id="5963"/>
    <lineage>
        <taxon>Eukaryota</taxon>
        <taxon>Sar</taxon>
        <taxon>Alveolata</taxon>
        <taxon>Ciliophora</taxon>
        <taxon>Postciliodesmatophora</taxon>
        <taxon>Heterotrichea</taxon>
        <taxon>Heterotrichida</taxon>
        <taxon>Stentoridae</taxon>
        <taxon>Stentor</taxon>
    </lineage>
</organism>
<dbReference type="AlphaFoldDB" id="A0A1R2BN38"/>
<dbReference type="EMBL" id="MPUH01000539">
    <property type="protein sequence ID" value="OMJ78110.1"/>
    <property type="molecule type" value="Genomic_DNA"/>
</dbReference>
<protein>
    <submittedName>
        <fullName evidence="3">Uncharacterized protein</fullName>
    </submittedName>
</protein>
<name>A0A1R2BN38_9CILI</name>
<proteinExistence type="predicted"/>
<sequence length="675" mass="76730">MERPKKQSCSCFGFLSKKDSKKVDKGTDTEAIGRMSLTNFPASLIPTDDNPFVNSSMGSTQKLVSRFPMSNTMTTSLCRTPLINNLTSSFAQNLENSIKNPDAAPNSLSRKPSLTRRSSMPDFLQNLYSAENYDNEKFSQAEEKKLFVQEIQRSSEKLGSIHRNKSSEVIRREIVQSTEASMTVNKDQGVFNIVTNKDLNAKLQKLNRKIEIQKAEEEYKKTYMIKEEEKEKVSEWNTVKFFSDNQNNKINEQKKIQEISVNDKLGIESQKKLIENAMVITEDSLELVLTPQNPKKKFQSVDDKTTKLIVETDKIEDKIETKEEIYKLKDDFQEHDKQMSILTKESIPMKLSLGILANPQSLVKPGGDKIGKKNHPSKSTPNLICPREPQKYLQIPLNLVLESPKPQGNFNLHEKPLNVVRKSSSKSPIRSVFLSENNFEPFSPVQHAIKTPTDGEKNFILKDTAMKCFEHLVSTKPTKLKPKPKLPQLNLDQLPPKPPIKLSQKSSERISNNKLKEQLLKSLEKSNNTIVVHDSINSARQILPICKNLNKSVSEKNFSTLDLILDANDNRITDEDQVSAFEISPKYCIKRLPSLKISPIKSIISIDEYSDLMSFIKTSPDISKLSEKLMIPEASIKLKKKSKLPALKPITPHYFQKKRSAPQIKNKQKMSVENL</sequence>
<comment type="caution">
    <text evidence="3">The sequence shown here is derived from an EMBL/GenBank/DDBJ whole genome shotgun (WGS) entry which is preliminary data.</text>
</comment>
<evidence type="ECO:0000313" key="3">
    <source>
        <dbReference type="EMBL" id="OMJ78110.1"/>
    </source>
</evidence>
<keyword evidence="1" id="KW-0175">Coiled coil</keyword>
<evidence type="ECO:0000256" key="1">
    <source>
        <dbReference type="SAM" id="Coils"/>
    </source>
</evidence>